<comment type="similarity">
    <text evidence="2">Belongs to the methyl-accepting chemotaxis (MCP) protein family.</text>
</comment>
<dbReference type="EMBL" id="SISF01000030">
    <property type="protein sequence ID" value="TBN12292.1"/>
    <property type="molecule type" value="Genomic_DNA"/>
</dbReference>
<dbReference type="PANTHER" id="PTHR43531">
    <property type="entry name" value="PROTEIN ICFG"/>
    <property type="match status" value="1"/>
</dbReference>
<evidence type="ECO:0000313" key="10">
    <source>
        <dbReference type="Proteomes" id="UP000294239"/>
    </source>
</evidence>
<feature type="transmembrane region" description="Helical" evidence="5">
    <location>
        <begin position="354"/>
        <end position="375"/>
    </location>
</feature>
<dbReference type="GeneID" id="301042061"/>
<keyword evidence="3" id="KW-0807">Transducer</keyword>
<keyword evidence="10" id="KW-1185">Reference proteome</keyword>
<gene>
    <name evidence="9" type="ORF">EYC79_12800</name>
</gene>
<dbReference type="Pfam" id="PF00015">
    <property type="entry name" value="MCPsignal"/>
    <property type="match status" value="1"/>
</dbReference>
<dbReference type="CDD" id="cd11386">
    <property type="entry name" value="MCP_signal"/>
    <property type="match status" value="1"/>
</dbReference>
<keyword evidence="5" id="KW-0812">Transmembrane</keyword>
<dbReference type="SMART" id="SM00283">
    <property type="entry name" value="MA"/>
    <property type="match status" value="1"/>
</dbReference>
<dbReference type="SUPFAM" id="SSF58104">
    <property type="entry name" value="Methyl-accepting chemotaxis protein (MCP) signaling domain"/>
    <property type="match status" value="1"/>
</dbReference>
<feature type="chain" id="PRO_5047271713" evidence="6">
    <location>
        <begin position="21"/>
        <end position="810"/>
    </location>
</feature>
<protein>
    <submittedName>
        <fullName evidence="9">Methyl-accepting chemotaxis protein</fullName>
    </submittedName>
</protein>
<keyword evidence="1" id="KW-0145">Chemotaxis</keyword>
<keyword evidence="5" id="KW-1133">Transmembrane helix</keyword>
<dbReference type="Gene3D" id="1.10.287.950">
    <property type="entry name" value="Methyl-accepting chemotaxis protein"/>
    <property type="match status" value="1"/>
</dbReference>
<accession>A0ABY1Y9V9</accession>
<sequence>MQFRSLKSKIAVLSAFSVLAAVGGLLTYSLIATQNSQAVVAESVSELTRDLTKESLQRLATAQASKIQGSLNEAFDAARNMARSFEALTNGDASIPPETRRGRLNQILLNVLKDNPAFNGTYSAWEPGALDGMDERFKDNRKAGSDATGRFLPYWTRNAAGQIDIQPLVEYDSRDLHPNGVTKGGWYLGPQSGGGESILDPLPYVVQGKNVYLATMSVPMTVNGRFAGVAGADFDLSFVQELAQSVKAGIYSGRAVVEIISHKGLIVASSRNPDLIGQLFDRNDPELRAVLQKIQAGEANVYNDEKELRAIAPIMIGRTKTPWSVMIEVPVEVALAKAADLDHTLAQISTRDGWMLAAVGLAVLLFGVATMWYVARSIAAPISAMTSAMSSLANDNFEAVIPGIGRPDEIGKMAAAVQVFKENGLRARTLERETESNRRETEEERRRSAERDAKRNDEMRHATENLAKGLKRVAEGDLTFSFDEAFADEYESLRRDFNAAVTQLRQAMVSVAAATTAIDDGSRELSQAANDLSRRTEQQAAALEQTAAALDEITANVSSSTKRAQEARTVAIDANEAARKSGIVVADAVDAMKRIETSSSQISNIIGVIDEIAFQTNLLALNAGVEAARAGDAGKGFAVVAQEVRELAQRSAQAAKEIKGLIRNSSMEVEGGVRLVQETGSALKAIEDYVATVNHHMDAIATSAQEQSLGLSEVNAAVNQMDQTTQQNAAMVEEASASSTSLANEADKLRRLVAQFETGGTLSRQTAAARPEAVRYDHRATQSPARRLLAKVAGGVGLRGEAAAESWEEF</sequence>
<dbReference type="PANTHER" id="PTHR43531:SF11">
    <property type="entry name" value="METHYL-ACCEPTING CHEMOTAXIS PROTEIN 3"/>
    <property type="match status" value="1"/>
</dbReference>
<keyword evidence="6" id="KW-0732">Signal</keyword>
<proteinExistence type="inferred from homology"/>
<feature type="domain" description="Methyl-accepting transducer" evidence="7">
    <location>
        <begin position="514"/>
        <end position="743"/>
    </location>
</feature>
<evidence type="ECO:0000256" key="6">
    <source>
        <dbReference type="SAM" id="SignalP"/>
    </source>
</evidence>
<dbReference type="PROSITE" id="PS50111">
    <property type="entry name" value="CHEMOTAXIS_TRANSDUC_2"/>
    <property type="match status" value="1"/>
</dbReference>
<dbReference type="InterPro" id="IPR003660">
    <property type="entry name" value="HAMP_dom"/>
</dbReference>
<dbReference type="SUPFAM" id="SSF158472">
    <property type="entry name" value="HAMP domain-like"/>
    <property type="match status" value="1"/>
</dbReference>
<dbReference type="SMART" id="SM00304">
    <property type="entry name" value="HAMP"/>
    <property type="match status" value="2"/>
</dbReference>
<dbReference type="Proteomes" id="UP000294239">
    <property type="component" value="Unassembled WGS sequence"/>
</dbReference>
<comment type="caution">
    <text evidence="9">The sequence shown here is derived from an EMBL/GenBank/DDBJ whole genome shotgun (WGS) entry which is preliminary data.</text>
</comment>
<feature type="domain" description="HAMP" evidence="8">
    <location>
        <begin position="464"/>
        <end position="509"/>
    </location>
</feature>
<evidence type="ECO:0000256" key="4">
    <source>
        <dbReference type="SAM" id="MobiDB-lite"/>
    </source>
</evidence>
<organism evidence="9 10">
    <name type="scientific">Agrobacterium cavarae</name>
    <dbReference type="NCBI Taxonomy" id="2528239"/>
    <lineage>
        <taxon>Bacteria</taxon>
        <taxon>Pseudomonadati</taxon>
        <taxon>Pseudomonadota</taxon>
        <taxon>Alphaproteobacteria</taxon>
        <taxon>Hyphomicrobiales</taxon>
        <taxon>Rhizobiaceae</taxon>
        <taxon>Rhizobium/Agrobacterium group</taxon>
        <taxon>Agrobacterium</taxon>
    </lineage>
</organism>
<feature type="domain" description="HAMP" evidence="8">
    <location>
        <begin position="376"/>
        <end position="429"/>
    </location>
</feature>
<dbReference type="InterPro" id="IPR004089">
    <property type="entry name" value="MCPsignal_dom"/>
</dbReference>
<dbReference type="Pfam" id="PF00672">
    <property type="entry name" value="HAMP"/>
    <property type="match status" value="2"/>
</dbReference>
<feature type="signal peptide" evidence="6">
    <location>
        <begin position="1"/>
        <end position="20"/>
    </location>
</feature>
<dbReference type="InterPro" id="IPR051310">
    <property type="entry name" value="MCP_chemotaxis"/>
</dbReference>
<evidence type="ECO:0000256" key="5">
    <source>
        <dbReference type="SAM" id="Phobius"/>
    </source>
</evidence>
<dbReference type="Gene3D" id="3.30.450.20">
    <property type="entry name" value="PAS domain"/>
    <property type="match status" value="2"/>
</dbReference>
<reference evidence="9 10" key="1">
    <citation type="submission" date="2019-02" db="EMBL/GenBank/DDBJ databases">
        <title>Current taxonomic status of genus Agrobacterium and description of Agrobacterium cavarae sp. nov. isolated from maize roots.</title>
        <authorList>
            <person name="Flores-Felix J.D."/>
            <person name="Menendez E."/>
            <person name="Ramirez-Bahena M.H."/>
            <person name="Garcia-Fraile P."/>
            <person name="Velazquez E."/>
        </authorList>
    </citation>
    <scope>NUCLEOTIDE SEQUENCE [LARGE SCALE GENOMIC DNA]</scope>
    <source>
        <strain evidence="9 10">RZME10</strain>
    </source>
</reference>
<evidence type="ECO:0000256" key="3">
    <source>
        <dbReference type="PROSITE-ProRule" id="PRU00284"/>
    </source>
</evidence>
<evidence type="ECO:0000256" key="1">
    <source>
        <dbReference type="ARBA" id="ARBA00022500"/>
    </source>
</evidence>
<evidence type="ECO:0000256" key="2">
    <source>
        <dbReference type="ARBA" id="ARBA00029447"/>
    </source>
</evidence>
<dbReference type="Gene3D" id="6.10.340.10">
    <property type="match status" value="1"/>
</dbReference>
<dbReference type="CDD" id="cd12913">
    <property type="entry name" value="PDC1_MCP_like"/>
    <property type="match status" value="1"/>
</dbReference>
<dbReference type="RefSeq" id="WP_130978232.1">
    <property type="nucleotide sequence ID" value="NZ_SISF01000030.1"/>
</dbReference>
<keyword evidence="5" id="KW-0472">Membrane</keyword>
<feature type="region of interest" description="Disordered" evidence="4">
    <location>
        <begin position="428"/>
        <end position="461"/>
    </location>
</feature>
<dbReference type="Pfam" id="PF22673">
    <property type="entry name" value="MCP-like_PDC_1"/>
    <property type="match status" value="1"/>
</dbReference>
<evidence type="ECO:0000259" key="7">
    <source>
        <dbReference type="PROSITE" id="PS50111"/>
    </source>
</evidence>
<dbReference type="CDD" id="cd06225">
    <property type="entry name" value="HAMP"/>
    <property type="match status" value="1"/>
</dbReference>
<name>A0ABY1Y9V9_9HYPH</name>
<evidence type="ECO:0000259" key="8">
    <source>
        <dbReference type="PROSITE" id="PS50885"/>
    </source>
</evidence>
<dbReference type="PROSITE" id="PS50885">
    <property type="entry name" value="HAMP"/>
    <property type="match status" value="2"/>
</dbReference>
<evidence type="ECO:0000313" key="9">
    <source>
        <dbReference type="EMBL" id="TBN12292.1"/>
    </source>
</evidence>